<dbReference type="InterPro" id="IPR053136">
    <property type="entry name" value="UTP_pyrophosphatase-like"/>
</dbReference>
<dbReference type="Proteomes" id="UP000243518">
    <property type="component" value="Unassembled WGS sequence"/>
</dbReference>
<gene>
    <name evidence="2" type="ORF">SAMN05216586_11815</name>
</gene>
<keyword evidence="3" id="KW-1185">Reference proteome</keyword>
<accession>A0AAQ1JRJ3</accession>
<evidence type="ECO:0000313" key="2">
    <source>
        <dbReference type="EMBL" id="SEG72267.1"/>
    </source>
</evidence>
<proteinExistence type="predicted"/>
<evidence type="ECO:0000313" key="3">
    <source>
        <dbReference type="Proteomes" id="UP000243518"/>
    </source>
</evidence>
<dbReference type="Pfam" id="PF01863">
    <property type="entry name" value="YgjP-like"/>
    <property type="match status" value="1"/>
</dbReference>
<dbReference type="PANTHER" id="PTHR30399:SF1">
    <property type="entry name" value="UTP PYROPHOSPHATASE"/>
    <property type="match status" value="1"/>
</dbReference>
<dbReference type="AlphaFoldDB" id="A0AAQ1JRJ3"/>
<dbReference type="RefSeq" id="WP_088277810.1">
    <property type="nucleotide sequence ID" value="NZ_FNVE01000018.1"/>
</dbReference>
<protein>
    <recommendedName>
        <fullName evidence="1">YgjP-like metallopeptidase domain-containing protein</fullName>
    </recommendedName>
</protein>
<dbReference type="EMBL" id="FNVE01000018">
    <property type="protein sequence ID" value="SEG72267.1"/>
    <property type="molecule type" value="Genomic_DNA"/>
</dbReference>
<evidence type="ECO:0000259" key="1">
    <source>
        <dbReference type="Pfam" id="PF01863"/>
    </source>
</evidence>
<dbReference type="CDD" id="cd07344">
    <property type="entry name" value="M48_yhfN_like"/>
    <property type="match status" value="1"/>
</dbReference>
<dbReference type="PANTHER" id="PTHR30399">
    <property type="entry name" value="UNCHARACTERIZED PROTEIN YGJP"/>
    <property type="match status" value="1"/>
</dbReference>
<dbReference type="Gene3D" id="3.30.2010.10">
    <property type="entry name" value="Metalloproteases ('zincins'), catalytic domain"/>
    <property type="match status" value="1"/>
</dbReference>
<feature type="domain" description="YgjP-like metallopeptidase" evidence="1">
    <location>
        <begin position="35"/>
        <end position="241"/>
    </location>
</feature>
<dbReference type="InterPro" id="IPR002725">
    <property type="entry name" value="YgjP-like_metallopeptidase"/>
</dbReference>
<comment type="caution">
    <text evidence="2">The sequence shown here is derived from an EMBL/GenBank/DDBJ whole genome shotgun (WGS) entry which is preliminary data.</text>
</comment>
<reference evidence="2 3" key="1">
    <citation type="submission" date="2016-10" db="EMBL/GenBank/DDBJ databases">
        <authorList>
            <person name="Varghese N."/>
            <person name="Submissions S."/>
        </authorList>
    </citation>
    <scope>NUCLEOTIDE SEQUENCE [LARGE SCALE GENOMIC DNA]</scope>
    <source>
        <strain evidence="2 3">CECT 8317</strain>
    </source>
</reference>
<name>A0AAQ1JRJ3_9GAMM</name>
<sequence length="250" mass="29103">MNVPIKPQNQSINFRYGDEQLVLERIKRPQATDRVLIKVHPDCRIVVSAPEDASNEAVLCAVKKRGRWIYQQLREFRQQLEHITPRRFVSGETHYYLGKQYLLKVIEAPKQVQGVKLLRGKLEVSVRTRDADSVRDLLTSWYKARAKENFARRLDAVLEQALWVTEKPPLRILSMKTQWGSCSPNGCITLNPHLIKAPRDCIDYVILHELCHIAEHNHGERFYRLMNQVMPGWEKTKERLDGMASSILPR</sequence>
<organism evidence="2 3">
    <name type="scientific">Halopseudomonas aestusnigri</name>
    <dbReference type="NCBI Taxonomy" id="857252"/>
    <lineage>
        <taxon>Bacteria</taxon>
        <taxon>Pseudomonadati</taxon>
        <taxon>Pseudomonadota</taxon>
        <taxon>Gammaproteobacteria</taxon>
        <taxon>Pseudomonadales</taxon>
        <taxon>Pseudomonadaceae</taxon>
        <taxon>Halopseudomonas</taxon>
    </lineage>
</organism>